<dbReference type="Proteomes" id="UP000569914">
    <property type="component" value="Unassembled WGS sequence"/>
</dbReference>
<dbReference type="AlphaFoldDB" id="A0A7Y9I1S9"/>
<dbReference type="Gene3D" id="3.30.200.20">
    <property type="entry name" value="Phosphorylase Kinase, domain 1"/>
    <property type="match status" value="1"/>
</dbReference>
<proteinExistence type="predicted"/>
<dbReference type="SUPFAM" id="SSF56112">
    <property type="entry name" value="Protein kinase-like (PK-like)"/>
    <property type="match status" value="1"/>
</dbReference>
<evidence type="ECO:0000259" key="1">
    <source>
        <dbReference type="Pfam" id="PF01636"/>
    </source>
</evidence>
<keyword evidence="2" id="KW-0808">Transferase</keyword>
<sequence>MMIDAVDANSFECAARDVANHYGVKVEDVVPVPVQGQVNFTAYLGSELVVRIPRTPKAAAQLSKEARVIGLVRDAGIPTPELLLHDESLSVAGLPFMVQQRARGVTLAVQRPDLVAVRRTYESLGQILTSLHRIRRSSIGPIESVPEPYTFSVTELVRDLSEAGEIGTLQRDWLLESFELLQPGGPSSADPVLLHRDVSETNVMVDRAGTVTALLDWGCATWGNPARDLVGLRIHSLPDVVSGYRSAAGDAPAGDPERTLERDALWYHRYLALARLLKRPSTSEDRNWAAPRSASLVDFLEFTSSADAEPWSSLLRPFSLHDQS</sequence>
<dbReference type="InterPro" id="IPR011009">
    <property type="entry name" value="Kinase-like_dom_sf"/>
</dbReference>
<protein>
    <submittedName>
        <fullName evidence="2">Aminoglycoside phosphotransferase (APT) family kinase protein</fullName>
    </submittedName>
</protein>
<dbReference type="PANTHER" id="PTHR21310">
    <property type="entry name" value="AMINOGLYCOSIDE PHOSPHOTRANSFERASE-RELATED-RELATED"/>
    <property type="match status" value="1"/>
</dbReference>
<keyword evidence="2" id="KW-0418">Kinase</keyword>
<dbReference type="PANTHER" id="PTHR21310:SF15">
    <property type="entry name" value="AMINOGLYCOSIDE PHOSPHOTRANSFERASE DOMAIN-CONTAINING PROTEIN"/>
    <property type="match status" value="1"/>
</dbReference>
<comment type="caution">
    <text evidence="2">The sequence shown here is derived from an EMBL/GenBank/DDBJ whole genome shotgun (WGS) entry which is preliminary data.</text>
</comment>
<organism evidence="2 3">
    <name type="scientific">Microlunatus parietis</name>
    <dbReference type="NCBI Taxonomy" id="682979"/>
    <lineage>
        <taxon>Bacteria</taxon>
        <taxon>Bacillati</taxon>
        <taxon>Actinomycetota</taxon>
        <taxon>Actinomycetes</taxon>
        <taxon>Propionibacteriales</taxon>
        <taxon>Propionibacteriaceae</taxon>
        <taxon>Microlunatus</taxon>
    </lineage>
</organism>
<evidence type="ECO:0000313" key="3">
    <source>
        <dbReference type="Proteomes" id="UP000569914"/>
    </source>
</evidence>
<accession>A0A7Y9I1S9</accession>
<gene>
    <name evidence="2" type="ORF">BKA15_000006</name>
</gene>
<keyword evidence="3" id="KW-1185">Reference proteome</keyword>
<dbReference type="Gene3D" id="3.90.1200.10">
    <property type="match status" value="1"/>
</dbReference>
<dbReference type="InterPro" id="IPR002575">
    <property type="entry name" value="Aminoglycoside_PTrfase"/>
</dbReference>
<dbReference type="EMBL" id="JACCBU010000001">
    <property type="protein sequence ID" value="NYE68677.1"/>
    <property type="molecule type" value="Genomic_DNA"/>
</dbReference>
<feature type="domain" description="Aminoglycoside phosphotransferase" evidence="1">
    <location>
        <begin position="44"/>
        <end position="235"/>
    </location>
</feature>
<evidence type="ECO:0000313" key="2">
    <source>
        <dbReference type="EMBL" id="NYE68677.1"/>
    </source>
</evidence>
<dbReference type="GO" id="GO:0016301">
    <property type="term" value="F:kinase activity"/>
    <property type="evidence" value="ECO:0007669"/>
    <property type="project" value="UniProtKB-KW"/>
</dbReference>
<dbReference type="Pfam" id="PF01636">
    <property type="entry name" value="APH"/>
    <property type="match status" value="1"/>
</dbReference>
<name>A0A7Y9I1S9_9ACTN</name>
<reference evidence="2 3" key="1">
    <citation type="submission" date="2020-07" db="EMBL/GenBank/DDBJ databases">
        <title>Sequencing the genomes of 1000 actinobacteria strains.</title>
        <authorList>
            <person name="Klenk H.-P."/>
        </authorList>
    </citation>
    <scope>NUCLEOTIDE SEQUENCE [LARGE SCALE GENOMIC DNA]</scope>
    <source>
        <strain evidence="2 3">DSM 22083</strain>
    </source>
</reference>
<dbReference type="InterPro" id="IPR051678">
    <property type="entry name" value="AGP_Transferase"/>
</dbReference>